<reference evidence="8" key="1">
    <citation type="journal article" date="2021" name="PeerJ">
        <title>Extensive microbial diversity within the chicken gut microbiome revealed by metagenomics and culture.</title>
        <authorList>
            <person name="Gilroy R."/>
            <person name="Ravi A."/>
            <person name="Getino M."/>
            <person name="Pursley I."/>
            <person name="Horton D.L."/>
            <person name="Alikhan N.F."/>
            <person name="Baker D."/>
            <person name="Gharbi K."/>
            <person name="Hall N."/>
            <person name="Watson M."/>
            <person name="Adriaenssens E.M."/>
            <person name="Foster-Nyarko E."/>
            <person name="Jarju S."/>
            <person name="Secka A."/>
            <person name="Antonio M."/>
            <person name="Oren A."/>
            <person name="Chaudhuri R.R."/>
            <person name="La Ragione R."/>
            <person name="Hildebrand F."/>
            <person name="Pallen M.J."/>
        </authorList>
    </citation>
    <scope>NUCLEOTIDE SEQUENCE</scope>
    <source>
        <strain evidence="8">ChiGjej5B5-7349</strain>
    </source>
</reference>
<comment type="function">
    <text evidence="7">Catalyzes the formation of 4-diphosphocytidyl-2-C-methyl-D-erythritol from CTP and 2-C-methyl-D-erythritol 4-phosphate (MEP).</text>
</comment>
<dbReference type="GO" id="GO:0019288">
    <property type="term" value="P:isopentenyl diphosphate biosynthetic process, methylerythritol 4-phosphate pathway"/>
    <property type="evidence" value="ECO:0007669"/>
    <property type="project" value="UniProtKB-UniRule"/>
</dbReference>
<feature type="site" description="Transition state stabilizer" evidence="7">
    <location>
        <position position="22"/>
    </location>
</feature>
<comment type="catalytic activity">
    <reaction evidence="1 7">
        <text>2-C-methyl-D-erythritol 4-phosphate + CTP + H(+) = 4-CDP-2-C-methyl-D-erythritol + diphosphate</text>
        <dbReference type="Rhea" id="RHEA:13429"/>
        <dbReference type="ChEBI" id="CHEBI:15378"/>
        <dbReference type="ChEBI" id="CHEBI:33019"/>
        <dbReference type="ChEBI" id="CHEBI:37563"/>
        <dbReference type="ChEBI" id="CHEBI:57823"/>
        <dbReference type="ChEBI" id="CHEBI:58262"/>
        <dbReference type="EC" id="2.7.7.60"/>
    </reaction>
</comment>
<evidence type="ECO:0000313" key="9">
    <source>
        <dbReference type="Proteomes" id="UP000784435"/>
    </source>
</evidence>
<dbReference type="InterPro" id="IPR018294">
    <property type="entry name" value="ISPD_synthase_CS"/>
</dbReference>
<proteinExistence type="inferred from homology"/>
<dbReference type="InterPro" id="IPR034683">
    <property type="entry name" value="IspD/TarI"/>
</dbReference>
<dbReference type="NCBIfam" id="TIGR00453">
    <property type="entry name" value="ispD"/>
    <property type="match status" value="1"/>
</dbReference>
<dbReference type="InterPro" id="IPR050088">
    <property type="entry name" value="IspD/TarI_cytidylyltransf_bact"/>
</dbReference>
<evidence type="ECO:0000256" key="6">
    <source>
        <dbReference type="ARBA" id="ARBA00023229"/>
    </source>
</evidence>
<dbReference type="HAMAP" id="MF_00108">
    <property type="entry name" value="IspD"/>
    <property type="match status" value="1"/>
</dbReference>
<sequence>MSTALLIPAAGSGTRLGAGLPKAFVPLAGRTLLARAVDGAVRSGVVDTIVIAAPAHLLQEAEDIARTAAELVVTDPDQGTSGRGLGSTDAPEAVAAGPAPVTIRVVAGGEDRTVSVAAALAAVPEAETVLVHDAARCLTPVDVFHRVHAALQSGARAVVPVLPVTDTVRTQADDGTLRGGLDRASLRRVQTPQGFRRAVLHAAHTVHLDDPDPVLTDDAGLVERIGTALTAVDGDEASLKITHPLDLRIAQLLLEDSGDPA</sequence>
<dbReference type="PANTHER" id="PTHR32125:SF4">
    <property type="entry name" value="2-C-METHYL-D-ERYTHRITOL 4-PHOSPHATE CYTIDYLYLTRANSFERASE, CHLOROPLASTIC"/>
    <property type="match status" value="1"/>
</dbReference>
<evidence type="ECO:0000256" key="7">
    <source>
        <dbReference type="HAMAP-Rule" id="MF_00108"/>
    </source>
</evidence>
<organism evidence="8 9">
    <name type="scientific">Brevibacterium senegalense</name>
    <dbReference type="NCBI Taxonomy" id="1033736"/>
    <lineage>
        <taxon>Bacteria</taxon>
        <taxon>Bacillati</taxon>
        <taxon>Actinomycetota</taxon>
        <taxon>Actinomycetes</taxon>
        <taxon>Micrococcales</taxon>
        <taxon>Brevibacteriaceae</taxon>
        <taxon>Brevibacterium</taxon>
    </lineage>
</organism>
<dbReference type="CDD" id="cd02516">
    <property type="entry name" value="CDP-ME_synthetase"/>
    <property type="match status" value="1"/>
</dbReference>
<dbReference type="InterPro" id="IPR029044">
    <property type="entry name" value="Nucleotide-diphossugar_trans"/>
</dbReference>
<evidence type="ECO:0000256" key="5">
    <source>
        <dbReference type="ARBA" id="ARBA00022695"/>
    </source>
</evidence>
<comment type="pathway">
    <text evidence="2 7">Isoprenoid biosynthesis; isopentenyl diphosphate biosynthesis via DXP pathway; isopentenyl diphosphate from 1-deoxy-D-xylulose 5-phosphate: step 2/6.</text>
</comment>
<protein>
    <recommendedName>
        <fullName evidence="7">2-C-methyl-D-erythritol 4-phosphate cytidylyltransferase</fullName>
        <ecNumber evidence="7">2.7.7.60</ecNumber>
    </recommendedName>
    <alternativeName>
        <fullName evidence="7">4-diphosphocytidyl-2C-methyl-D-erythritol synthase</fullName>
    </alternativeName>
    <alternativeName>
        <fullName evidence="7">MEP cytidylyltransferase</fullName>
        <shortName evidence="7">MCT</shortName>
    </alternativeName>
</protein>
<evidence type="ECO:0000256" key="2">
    <source>
        <dbReference type="ARBA" id="ARBA00004787"/>
    </source>
</evidence>
<dbReference type="Proteomes" id="UP000784435">
    <property type="component" value="Unassembled WGS sequence"/>
</dbReference>
<evidence type="ECO:0000313" key="8">
    <source>
        <dbReference type="EMBL" id="HJG80684.1"/>
    </source>
</evidence>
<comment type="similarity">
    <text evidence="3 7">Belongs to the IspD/TarI cytidylyltransferase family. IspD subfamily.</text>
</comment>
<dbReference type="InterPro" id="IPR001228">
    <property type="entry name" value="IspD"/>
</dbReference>
<accession>A0A921SPF3</accession>
<evidence type="ECO:0000256" key="1">
    <source>
        <dbReference type="ARBA" id="ARBA00001282"/>
    </source>
</evidence>
<keyword evidence="4 7" id="KW-0808">Transferase</keyword>
<dbReference type="GO" id="GO:0050518">
    <property type="term" value="F:2-C-methyl-D-erythritol 4-phosphate cytidylyltransferase activity"/>
    <property type="evidence" value="ECO:0007669"/>
    <property type="project" value="UniProtKB-UniRule"/>
</dbReference>
<evidence type="ECO:0000256" key="4">
    <source>
        <dbReference type="ARBA" id="ARBA00022679"/>
    </source>
</evidence>
<feature type="site" description="Transition state stabilizer" evidence="7">
    <location>
        <position position="15"/>
    </location>
</feature>
<feature type="site" description="Positions MEP for the nucleophilic attack" evidence="7">
    <location>
        <position position="183"/>
    </location>
</feature>
<keyword evidence="6 7" id="KW-0414">Isoprene biosynthesis</keyword>
<dbReference type="PROSITE" id="PS01295">
    <property type="entry name" value="ISPD"/>
    <property type="match status" value="1"/>
</dbReference>
<gene>
    <name evidence="7 8" type="primary">ispD</name>
    <name evidence="8" type="ORF">K8V08_09775</name>
</gene>
<comment type="caution">
    <text evidence="8">The sequence shown here is derived from an EMBL/GenBank/DDBJ whole genome shotgun (WGS) entry which is preliminary data.</text>
</comment>
<dbReference type="Pfam" id="PF01128">
    <property type="entry name" value="IspD"/>
    <property type="match status" value="2"/>
</dbReference>
<feature type="site" description="Positions MEP for the nucleophilic attack" evidence="7">
    <location>
        <position position="240"/>
    </location>
</feature>
<reference evidence="8" key="2">
    <citation type="submission" date="2021-09" db="EMBL/GenBank/DDBJ databases">
        <authorList>
            <person name="Gilroy R."/>
        </authorList>
    </citation>
    <scope>NUCLEOTIDE SEQUENCE</scope>
    <source>
        <strain evidence="8">ChiGjej5B5-7349</strain>
    </source>
</reference>
<dbReference type="SUPFAM" id="SSF53448">
    <property type="entry name" value="Nucleotide-diphospho-sugar transferases"/>
    <property type="match status" value="1"/>
</dbReference>
<dbReference type="Gene3D" id="3.90.550.10">
    <property type="entry name" value="Spore Coat Polysaccharide Biosynthesis Protein SpsA, Chain A"/>
    <property type="match status" value="1"/>
</dbReference>
<dbReference type="PANTHER" id="PTHR32125">
    <property type="entry name" value="2-C-METHYL-D-ERYTHRITOL 4-PHOSPHATE CYTIDYLYLTRANSFERASE, CHLOROPLASTIC"/>
    <property type="match status" value="1"/>
</dbReference>
<evidence type="ECO:0000256" key="3">
    <source>
        <dbReference type="ARBA" id="ARBA00009789"/>
    </source>
</evidence>
<name>A0A921SPF3_9MICO</name>
<dbReference type="EC" id="2.7.7.60" evidence="7"/>
<dbReference type="AlphaFoldDB" id="A0A921SPF3"/>
<keyword evidence="5 7" id="KW-0548">Nucleotidyltransferase</keyword>
<dbReference type="EMBL" id="DYUK01000212">
    <property type="protein sequence ID" value="HJG80684.1"/>
    <property type="molecule type" value="Genomic_DNA"/>
</dbReference>